<sequence length="118" mass="11833">MVLRYNAVVVEDELVTAKPRNLAPLTEAAGTISPKSSPSYGGLLQMRTPSNGSGAAAHVLSPKAPVGPRPSALSSPKSGRTLLFENLAGGGLASRSVTDPEGLSFARATSSSSGAGAE</sequence>
<reference evidence="2" key="1">
    <citation type="submission" date="2021-02" db="EMBL/GenBank/DDBJ databases">
        <authorList>
            <person name="Dougan E. K."/>
            <person name="Rhodes N."/>
            <person name="Thang M."/>
            <person name="Chan C."/>
        </authorList>
    </citation>
    <scope>NUCLEOTIDE SEQUENCE</scope>
</reference>
<comment type="caution">
    <text evidence="2">The sequence shown here is derived from an EMBL/GenBank/DDBJ whole genome shotgun (WGS) entry which is preliminary data.</text>
</comment>
<feature type="region of interest" description="Disordered" evidence="1">
    <location>
        <begin position="29"/>
        <end position="78"/>
    </location>
</feature>
<feature type="compositionally biased region" description="Low complexity" evidence="1">
    <location>
        <begin position="102"/>
        <end position="118"/>
    </location>
</feature>
<proteinExistence type="predicted"/>
<gene>
    <name evidence="2" type="ORF">PGLA2088_LOCUS28263</name>
</gene>
<feature type="non-terminal residue" evidence="2">
    <location>
        <position position="118"/>
    </location>
</feature>
<dbReference type="EMBL" id="CAJNNW010027803">
    <property type="protein sequence ID" value="CAE8693169.1"/>
    <property type="molecule type" value="Genomic_DNA"/>
</dbReference>
<evidence type="ECO:0000256" key="1">
    <source>
        <dbReference type="SAM" id="MobiDB-lite"/>
    </source>
</evidence>
<accession>A0A813JZP3</accession>
<feature type="region of interest" description="Disordered" evidence="1">
    <location>
        <begin position="94"/>
        <end position="118"/>
    </location>
</feature>
<evidence type="ECO:0000313" key="3">
    <source>
        <dbReference type="Proteomes" id="UP000626109"/>
    </source>
</evidence>
<organism evidence="2 3">
    <name type="scientific">Polarella glacialis</name>
    <name type="common">Dinoflagellate</name>
    <dbReference type="NCBI Taxonomy" id="89957"/>
    <lineage>
        <taxon>Eukaryota</taxon>
        <taxon>Sar</taxon>
        <taxon>Alveolata</taxon>
        <taxon>Dinophyceae</taxon>
        <taxon>Suessiales</taxon>
        <taxon>Suessiaceae</taxon>
        <taxon>Polarella</taxon>
    </lineage>
</organism>
<dbReference type="AlphaFoldDB" id="A0A813JZP3"/>
<name>A0A813JZP3_POLGL</name>
<protein>
    <submittedName>
        <fullName evidence="2">Uncharacterized protein</fullName>
    </submittedName>
</protein>
<dbReference type="Proteomes" id="UP000626109">
    <property type="component" value="Unassembled WGS sequence"/>
</dbReference>
<evidence type="ECO:0000313" key="2">
    <source>
        <dbReference type="EMBL" id="CAE8693169.1"/>
    </source>
</evidence>